<proteinExistence type="predicted"/>
<dbReference type="EMBL" id="WJBH02000001">
    <property type="protein sequence ID" value="KAI9564462.1"/>
    <property type="molecule type" value="Genomic_DNA"/>
</dbReference>
<dbReference type="Proteomes" id="UP000820818">
    <property type="component" value="Linkage Group LG1"/>
</dbReference>
<accession>A0AAD5L1P2</accession>
<evidence type="ECO:0000313" key="2">
    <source>
        <dbReference type="Proteomes" id="UP000820818"/>
    </source>
</evidence>
<dbReference type="AlphaFoldDB" id="A0AAD5L1P2"/>
<name>A0AAD5L1P2_9CRUS</name>
<sequence length="70" mass="8191">MLWTDVELLAIEARRQGRTLSMRKKKNEKFCVLLFLSSFHVAHMVRRTAANKTTHFSLLFYFSCGRTAPQ</sequence>
<reference evidence="1 2" key="1">
    <citation type="submission" date="2022-05" db="EMBL/GenBank/DDBJ databases">
        <title>A multi-omics perspective on studying reproductive biology in Daphnia sinensis.</title>
        <authorList>
            <person name="Jia J."/>
        </authorList>
    </citation>
    <scope>NUCLEOTIDE SEQUENCE [LARGE SCALE GENOMIC DNA]</scope>
    <source>
        <strain evidence="1 2">WSL</strain>
    </source>
</reference>
<keyword evidence="2" id="KW-1185">Reference proteome</keyword>
<protein>
    <submittedName>
        <fullName evidence="1">Uncharacterized protein</fullName>
    </submittedName>
</protein>
<comment type="caution">
    <text evidence="1">The sequence shown here is derived from an EMBL/GenBank/DDBJ whole genome shotgun (WGS) entry which is preliminary data.</text>
</comment>
<evidence type="ECO:0000313" key="1">
    <source>
        <dbReference type="EMBL" id="KAI9564462.1"/>
    </source>
</evidence>
<organism evidence="1 2">
    <name type="scientific">Daphnia sinensis</name>
    <dbReference type="NCBI Taxonomy" id="1820382"/>
    <lineage>
        <taxon>Eukaryota</taxon>
        <taxon>Metazoa</taxon>
        <taxon>Ecdysozoa</taxon>
        <taxon>Arthropoda</taxon>
        <taxon>Crustacea</taxon>
        <taxon>Branchiopoda</taxon>
        <taxon>Diplostraca</taxon>
        <taxon>Cladocera</taxon>
        <taxon>Anomopoda</taxon>
        <taxon>Daphniidae</taxon>
        <taxon>Daphnia</taxon>
        <taxon>Daphnia similis group</taxon>
    </lineage>
</organism>
<gene>
    <name evidence="1" type="ORF">GHT06_008201</name>
</gene>